<name>A0A7J6L5N9_PERCH</name>
<evidence type="ECO:0000313" key="2">
    <source>
        <dbReference type="EMBL" id="KAF4654502.1"/>
    </source>
</evidence>
<dbReference type="SUPFAM" id="SSF53474">
    <property type="entry name" value="alpha/beta-Hydrolases"/>
    <property type="match status" value="1"/>
</dbReference>
<dbReference type="Proteomes" id="UP000591131">
    <property type="component" value="Unassembled WGS sequence"/>
</dbReference>
<proteinExistence type="predicted"/>
<evidence type="ECO:0000256" key="1">
    <source>
        <dbReference type="SAM" id="SignalP"/>
    </source>
</evidence>
<dbReference type="AlphaFoldDB" id="A0A7J6L5N9"/>
<organism evidence="2 3">
    <name type="scientific">Perkinsus chesapeaki</name>
    <name type="common">Clam parasite</name>
    <name type="synonym">Perkinsus andrewsi</name>
    <dbReference type="NCBI Taxonomy" id="330153"/>
    <lineage>
        <taxon>Eukaryota</taxon>
        <taxon>Sar</taxon>
        <taxon>Alveolata</taxon>
        <taxon>Perkinsozoa</taxon>
        <taxon>Perkinsea</taxon>
        <taxon>Perkinsida</taxon>
        <taxon>Perkinsidae</taxon>
        <taxon>Perkinsus</taxon>
    </lineage>
</organism>
<dbReference type="EMBL" id="JAAPAO010000728">
    <property type="protein sequence ID" value="KAF4654502.1"/>
    <property type="molecule type" value="Genomic_DNA"/>
</dbReference>
<dbReference type="InterPro" id="IPR029058">
    <property type="entry name" value="AB_hydrolase_fold"/>
</dbReference>
<protein>
    <submittedName>
        <fullName evidence="2">Uncharacterized protein</fullName>
    </submittedName>
</protein>
<accession>A0A7J6L5N9</accession>
<gene>
    <name evidence="2" type="ORF">FOL47_009930</name>
</gene>
<sequence length="434" mass="49269">MILNKNVFLGLLLAIRTAGMENGVHEASARAVHGKMNPIPPECLSGMMSPGFQNKNVTEETYYLVELYMVDFGDNGTTYENQLRVLPQNYTIHTIIVEPMQDYSHGAPKLKVTLVEDVEAVTNNHWAPPPERRLDSNDIPGSEKITFPMKVSDSLTLRRAYYRHIPSGVDIKGILIQFHGWGDTCESWEEYSKTTVIADELGLILITACGSEYGFYSNYVKYMHGWNAGVCCIQRQDIDDVEYVRMILEKENINNLPVYAYGYSNGGMMVESLLCHKVVDMAVSVNGVLALNPGLQGALKTCDNIYRVGEKPATPRVASVHCMDDEIVPYNGSAPEHSFWNLLRKYFISDLFPRSNKDIRRWAKRLGCERKASRRVKINSWTRLQEWVCPGEERVVSIQRSNCSYQGGRAHQVIRTFDFDPARWAAEFFTEGLR</sequence>
<keyword evidence="3" id="KW-1185">Reference proteome</keyword>
<feature type="signal peptide" evidence="1">
    <location>
        <begin position="1"/>
        <end position="19"/>
    </location>
</feature>
<comment type="caution">
    <text evidence="2">The sequence shown here is derived from an EMBL/GenBank/DDBJ whole genome shotgun (WGS) entry which is preliminary data.</text>
</comment>
<dbReference type="Gene3D" id="3.40.50.1820">
    <property type="entry name" value="alpha/beta hydrolase"/>
    <property type="match status" value="1"/>
</dbReference>
<dbReference type="OrthoDB" id="417995at2759"/>
<keyword evidence="1" id="KW-0732">Signal</keyword>
<reference evidence="2 3" key="1">
    <citation type="submission" date="2020-04" db="EMBL/GenBank/DDBJ databases">
        <title>Perkinsus chesapeaki whole genome sequence.</title>
        <authorList>
            <person name="Bogema D.R."/>
        </authorList>
    </citation>
    <scope>NUCLEOTIDE SEQUENCE [LARGE SCALE GENOMIC DNA]</scope>
    <source>
        <strain evidence="2">ATCC PRA-425</strain>
    </source>
</reference>
<feature type="chain" id="PRO_5029572679" evidence="1">
    <location>
        <begin position="20"/>
        <end position="434"/>
    </location>
</feature>
<evidence type="ECO:0000313" key="3">
    <source>
        <dbReference type="Proteomes" id="UP000591131"/>
    </source>
</evidence>